<dbReference type="RefSeq" id="WP_118766549.1">
    <property type="nucleotide sequence ID" value="NZ_QWKP01000159.1"/>
</dbReference>
<evidence type="ECO:0000256" key="1">
    <source>
        <dbReference type="SAM" id="SignalP"/>
    </source>
</evidence>
<accession>A0A413RNK4</accession>
<evidence type="ECO:0000313" key="3">
    <source>
        <dbReference type="Proteomes" id="UP000283374"/>
    </source>
</evidence>
<evidence type="ECO:0000313" key="2">
    <source>
        <dbReference type="EMBL" id="RHA43490.1"/>
    </source>
</evidence>
<dbReference type="OrthoDB" id="3447380at2"/>
<organism evidence="2 3">
    <name type="scientific">Cellulomonas rhizosphaerae</name>
    <dbReference type="NCBI Taxonomy" id="2293719"/>
    <lineage>
        <taxon>Bacteria</taxon>
        <taxon>Bacillati</taxon>
        <taxon>Actinomycetota</taxon>
        <taxon>Actinomycetes</taxon>
        <taxon>Micrococcales</taxon>
        <taxon>Cellulomonadaceae</taxon>
        <taxon>Cellulomonas</taxon>
    </lineage>
</organism>
<feature type="chain" id="PRO_5019153856" description="Calcium-binding protein" evidence="1">
    <location>
        <begin position="28"/>
        <end position="281"/>
    </location>
</feature>
<reference evidence="2 3" key="1">
    <citation type="submission" date="2018-08" db="EMBL/GenBank/DDBJ databases">
        <title>Cellulomonas rhizosphaerae sp. nov., a novel actinomycete isolated from soil.</title>
        <authorList>
            <person name="Tian Y."/>
        </authorList>
    </citation>
    <scope>NUCLEOTIDE SEQUENCE [LARGE SCALE GENOMIC DNA]</scope>
    <source>
        <strain evidence="2 3">NEAU-TCZ24</strain>
    </source>
</reference>
<proteinExistence type="predicted"/>
<protein>
    <recommendedName>
        <fullName evidence="4">Calcium-binding protein</fullName>
    </recommendedName>
</protein>
<keyword evidence="3" id="KW-1185">Reference proteome</keyword>
<name>A0A413RNK4_9CELL</name>
<dbReference type="Proteomes" id="UP000283374">
    <property type="component" value="Unassembled WGS sequence"/>
</dbReference>
<gene>
    <name evidence="2" type="ORF">D1825_06055</name>
</gene>
<evidence type="ECO:0008006" key="4">
    <source>
        <dbReference type="Google" id="ProtNLM"/>
    </source>
</evidence>
<dbReference type="AlphaFoldDB" id="A0A413RNK4"/>
<comment type="caution">
    <text evidence="2">The sequence shown here is derived from an EMBL/GenBank/DDBJ whole genome shotgun (WGS) entry which is preliminary data.</text>
</comment>
<sequence>MRTSARIVAAALAATLSLGLVAGSAQAQTKVVKKSGVTATLTVHDVKNKLGKISDKKWLTLKVVTPPAAHDVVDGYDYGEKAVHWYASIEVKGAKSCNAYLSVPGTDGSSTWVQPIKFESKRSTTTTIGRYVTSGPCKVSAKVVAYRYAQDPALDVDTEFTVKATGYIRNDVKTTKPHASATSVKKNKTTTLSGTVTYQKATATVAYKYRPVAKGSKVVVQFKAKGTSSWKNVKSVKVTGSKGHWSTKVTVKKAGSYRIVSPATSHLQKQVSSAVTIKLKK</sequence>
<dbReference type="EMBL" id="QWKP01000159">
    <property type="protein sequence ID" value="RHA43490.1"/>
    <property type="molecule type" value="Genomic_DNA"/>
</dbReference>
<feature type="signal peptide" evidence="1">
    <location>
        <begin position="1"/>
        <end position="27"/>
    </location>
</feature>
<keyword evidence="1" id="KW-0732">Signal</keyword>